<evidence type="ECO:0000256" key="7">
    <source>
        <dbReference type="HAMAP-Rule" id="MF_00802"/>
    </source>
</evidence>
<dbReference type="InterPro" id="IPR023057">
    <property type="entry name" value="GlnE"/>
</dbReference>
<dbReference type="EMBL" id="BMYZ01000002">
    <property type="protein sequence ID" value="GGY78642.1"/>
    <property type="molecule type" value="Genomic_DNA"/>
</dbReference>
<dbReference type="EC" id="2.7.7.89" evidence="7"/>
<comment type="catalytic activity">
    <reaction evidence="7">
        <text>[glutamine synthetase]-O(4)-(5'-adenylyl)-L-tyrosine + phosphate = [glutamine synthetase]-L-tyrosine + ADP</text>
        <dbReference type="Rhea" id="RHEA:43716"/>
        <dbReference type="Rhea" id="RHEA-COMP:10660"/>
        <dbReference type="Rhea" id="RHEA-COMP:10661"/>
        <dbReference type="ChEBI" id="CHEBI:43474"/>
        <dbReference type="ChEBI" id="CHEBI:46858"/>
        <dbReference type="ChEBI" id="CHEBI:83624"/>
        <dbReference type="ChEBI" id="CHEBI:456216"/>
        <dbReference type="EC" id="2.7.7.89"/>
    </reaction>
</comment>
<feature type="domain" description="Glutamate-ammonia ligase adenylyltransferase repeated" evidence="8">
    <location>
        <begin position="596"/>
        <end position="860"/>
    </location>
</feature>
<dbReference type="SUPFAM" id="SSF81593">
    <property type="entry name" value="Nucleotidyltransferase substrate binding subunit/domain"/>
    <property type="match status" value="2"/>
</dbReference>
<comment type="function">
    <text evidence="7">Involved in the regulation of glutamine synthetase GlnA, a key enzyme in the process to assimilate ammonia. When cellular nitrogen levels are high, the C-terminal adenylyl transferase (AT) inactivates GlnA by covalent transfer of an adenylyl group from ATP to specific tyrosine residue of GlnA, thus reducing its activity. Conversely, when nitrogen levels are low, the N-terminal adenylyl removase (AR) activates GlnA by removing the adenylyl group by phosphorolysis, increasing its activity. The regulatory region of GlnE binds the signal transduction protein PII (GlnB) which indicates the nitrogen status of the cell.</text>
</comment>
<dbReference type="Pfam" id="PF03710">
    <property type="entry name" value="GlnE"/>
    <property type="match status" value="2"/>
</dbReference>
<evidence type="ECO:0000256" key="6">
    <source>
        <dbReference type="ARBA" id="ARBA00023268"/>
    </source>
</evidence>
<keyword evidence="11" id="KW-1185">Reference proteome</keyword>
<dbReference type="Gene3D" id="1.20.120.330">
    <property type="entry name" value="Nucleotidyltransferases domain 2"/>
    <property type="match status" value="2"/>
</dbReference>
<reference evidence="11" key="1">
    <citation type="journal article" date="2019" name="Int. J. Syst. Evol. Microbiol.">
        <title>The Global Catalogue of Microorganisms (GCM) 10K type strain sequencing project: providing services to taxonomists for standard genome sequencing and annotation.</title>
        <authorList>
            <consortium name="The Broad Institute Genomics Platform"/>
            <consortium name="The Broad Institute Genome Sequencing Center for Infectious Disease"/>
            <person name="Wu L."/>
            <person name="Ma J."/>
        </authorList>
    </citation>
    <scope>NUCLEOTIDE SEQUENCE [LARGE SCALE GENOMIC DNA]</scope>
    <source>
        <strain evidence="11">KCTC 32239</strain>
    </source>
</reference>
<keyword evidence="4 7" id="KW-0067">ATP-binding</keyword>
<dbReference type="PANTHER" id="PTHR30621">
    <property type="entry name" value="GLUTAMINE SYNTHETASE ADENYLYLTRANSFERASE"/>
    <property type="match status" value="1"/>
</dbReference>
<evidence type="ECO:0000313" key="11">
    <source>
        <dbReference type="Proteomes" id="UP000619761"/>
    </source>
</evidence>
<evidence type="ECO:0000256" key="1">
    <source>
        <dbReference type="ARBA" id="ARBA00022679"/>
    </source>
</evidence>
<feature type="domain" description="Glutamate-ammonia ligase adenylyltransferase repeated" evidence="8">
    <location>
        <begin position="49"/>
        <end position="289"/>
    </location>
</feature>
<dbReference type="SUPFAM" id="SSF81301">
    <property type="entry name" value="Nucleotidyltransferase"/>
    <property type="match status" value="2"/>
</dbReference>
<keyword evidence="6 7" id="KW-0511">Multifunctional enzyme</keyword>
<keyword evidence="3 7" id="KW-0547">Nucleotide-binding</keyword>
<dbReference type="InterPro" id="IPR043519">
    <property type="entry name" value="NT_sf"/>
</dbReference>
<comment type="cofactor">
    <cofactor evidence="7">
        <name>Mg(2+)</name>
        <dbReference type="ChEBI" id="CHEBI:18420"/>
    </cofactor>
</comment>
<sequence length="1005" mass="114087">MFDLVGVPEALRLSASRYWEQFEQNRIKQELPALDSVLANRISLAEFNTQLTRAFAASEFIGKTCAIHPSFLIELVESGILFEPLGDEALLPFEAAIDACTNDADLDKTLRQFRNKAMIRIIWRDLNRCANMQTITGELSRFADAAIQFTANYHYRQLEKMYGMPIGRESGVAQPLLVLGMGKLGARELNVSSDIDLIFTYPESGNTNHESRVLSNQEFFTKLGQKLINSLDKVTADGFVFRVDMRLRPHGQSGALVLNFAGMEDYYQTQGRDWERYAMIKARTVAAAQGTLKDDDYVKRERKYLRTMLRPFTYRQYIDFSAIESLREMKGLIARQVQRKGMNLDVKLGEGGIREVEFVVQVFQLIRGGRDAHLRKRQVMVLLPILEQENYLPKGAGAALSEAYEFLRNTEHAIQGYQDRQTQALPTDELGQLRLAWAMGFENWDAFIAVLNNYRQRVNHEFKAVIADPENKEEVNSTALDIWQGMWDASVQSGAISVEDARALLHGEQLDNPEDLIKLLHDLRENRSVVNMQASSRSRLDDFVPRLLLMISEHAEQGELMVSFVETFKRIVPLVESIVRRSAYLVLLIENPIALHQLVKLCAASPMISEQIAKYPALLDELLTPVNLYFTADDDHQKIKSDLQDELRREVLRLEWEDLEGHMEVLRYFRSAHSLRVAAGEVSETLPLMKVSDYLTFIAEAILEHVLRLAWEHMVAKHGRPLRADGTAELEPNFVIVGYGKLGGIELGHGSDLDLVFIHNADTTLSTEGLAEGKGIIDNLTFYARLGQRIIFILNTQTASGKLYEVDMRLRPSGNSGMLVSTLAAFERYQHKEAWTWEHQALVRARVVAGSAELATQFDQVRLAILHQQRDLPKLRQEVRDMRLKMRDQLGSEKGKRSNIFNLKQDAGGIVDIEFMVQYAALAWAYQAPKIVQYTDNIRILGSLEEAGLLDATSVAQLIAAYKAYRSIGHRLALQQQEAVLAGENLFDTEREQVSHIWQQLIEAE</sequence>
<evidence type="ECO:0000256" key="3">
    <source>
        <dbReference type="ARBA" id="ARBA00022741"/>
    </source>
</evidence>
<keyword evidence="1 7" id="KW-0808">Transferase</keyword>
<feature type="domain" description="PII-uridylyltransferase/Glutamine-synthetase adenylyltransferase" evidence="9">
    <location>
        <begin position="885"/>
        <end position="978"/>
    </location>
</feature>
<evidence type="ECO:0000256" key="4">
    <source>
        <dbReference type="ARBA" id="ARBA00022840"/>
    </source>
</evidence>
<dbReference type="Proteomes" id="UP000619761">
    <property type="component" value="Unassembled WGS sequence"/>
</dbReference>
<feature type="region of interest" description="Adenylyl removase" evidence="7">
    <location>
        <begin position="1"/>
        <end position="470"/>
    </location>
</feature>
<feature type="domain" description="PII-uridylyltransferase/Glutamine-synthetase adenylyltransferase" evidence="9">
    <location>
        <begin position="327"/>
        <end position="465"/>
    </location>
</feature>
<evidence type="ECO:0000256" key="5">
    <source>
        <dbReference type="ARBA" id="ARBA00022842"/>
    </source>
</evidence>
<comment type="catalytic activity">
    <reaction evidence="7">
        <text>[glutamine synthetase]-L-tyrosine + ATP = [glutamine synthetase]-O(4)-(5'-adenylyl)-L-tyrosine + diphosphate</text>
        <dbReference type="Rhea" id="RHEA:18589"/>
        <dbReference type="Rhea" id="RHEA-COMP:10660"/>
        <dbReference type="Rhea" id="RHEA-COMP:10661"/>
        <dbReference type="ChEBI" id="CHEBI:30616"/>
        <dbReference type="ChEBI" id="CHEBI:33019"/>
        <dbReference type="ChEBI" id="CHEBI:46858"/>
        <dbReference type="ChEBI" id="CHEBI:83624"/>
        <dbReference type="EC" id="2.7.7.42"/>
    </reaction>
</comment>
<proteinExistence type="inferred from homology"/>
<dbReference type="GO" id="GO:0016779">
    <property type="term" value="F:nucleotidyltransferase activity"/>
    <property type="evidence" value="ECO:0007669"/>
    <property type="project" value="UniProtKB-KW"/>
</dbReference>
<organism evidence="10 11">
    <name type="scientific">Cellvibrio zantedeschiae</name>
    <dbReference type="NCBI Taxonomy" id="1237077"/>
    <lineage>
        <taxon>Bacteria</taxon>
        <taxon>Pseudomonadati</taxon>
        <taxon>Pseudomonadota</taxon>
        <taxon>Gammaproteobacteria</taxon>
        <taxon>Cellvibrionales</taxon>
        <taxon>Cellvibrionaceae</taxon>
        <taxon>Cellvibrio</taxon>
    </lineage>
</organism>
<accession>A0ABQ3B738</accession>
<dbReference type="InterPro" id="IPR013546">
    <property type="entry name" value="PII_UdlTrfase/GS_AdlTrfase"/>
</dbReference>
<dbReference type="HAMAP" id="MF_00802">
    <property type="entry name" value="GlnE"/>
    <property type="match status" value="1"/>
</dbReference>
<comment type="caution">
    <text evidence="10">The sequence shown here is derived from an EMBL/GenBank/DDBJ whole genome shotgun (WGS) entry which is preliminary data.</text>
</comment>
<dbReference type="PANTHER" id="PTHR30621:SF0">
    <property type="entry name" value="BIFUNCTIONAL GLUTAMINE SYNTHETASE ADENYLYLTRANSFERASE_ADENYLYL-REMOVING ENZYME"/>
    <property type="match status" value="1"/>
</dbReference>
<dbReference type="Pfam" id="PF08335">
    <property type="entry name" value="GlnD_UR_UTase"/>
    <property type="match status" value="2"/>
</dbReference>
<evidence type="ECO:0000256" key="2">
    <source>
        <dbReference type="ARBA" id="ARBA00022695"/>
    </source>
</evidence>
<evidence type="ECO:0000313" key="10">
    <source>
        <dbReference type="EMBL" id="GGY78642.1"/>
    </source>
</evidence>
<protein>
    <recommendedName>
        <fullName evidence="7">Bifunctional glutamine synthetase adenylyltransferase/adenylyl-removing enzyme</fullName>
    </recommendedName>
    <alternativeName>
        <fullName evidence="7">ATP:glutamine synthetase adenylyltransferase</fullName>
    </alternativeName>
    <alternativeName>
        <fullName evidence="7">ATase</fullName>
    </alternativeName>
    <domain>
        <recommendedName>
            <fullName evidence="7">Glutamine synthetase adenylyl-L-tyrosine phosphorylase</fullName>
            <ecNumber evidence="7">2.7.7.89</ecNumber>
        </recommendedName>
        <alternativeName>
            <fullName evidence="7">Adenylyl removase</fullName>
            <shortName evidence="7">AR</shortName>
            <shortName evidence="7">AT-N</shortName>
        </alternativeName>
    </domain>
    <domain>
        <recommendedName>
            <fullName evidence="7">Glutamine synthetase adenylyl transferase</fullName>
            <ecNumber evidence="7">2.7.7.42</ecNumber>
        </recommendedName>
        <alternativeName>
            <fullName evidence="7">Adenylyl transferase</fullName>
            <shortName evidence="7">AT</shortName>
            <shortName evidence="7">AT-C</shortName>
        </alternativeName>
    </domain>
</protein>
<feature type="region of interest" description="Adenylyl transferase" evidence="7">
    <location>
        <begin position="479"/>
        <end position="1005"/>
    </location>
</feature>
<comment type="similarity">
    <text evidence="7">Belongs to the GlnE family.</text>
</comment>
<dbReference type="CDD" id="cd05401">
    <property type="entry name" value="NT_GlnE_GlnD_like"/>
    <property type="match status" value="2"/>
</dbReference>
<dbReference type="NCBIfam" id="NF008292">
    <property type="entry name" value="PRK11072.1"/>
    <property type="match status" value="1"/>
</dbReference>
<name>A0ABQ3B738_9GAMM</name>
<evidence type="ECO:0000259" key="9">
    <source>
        <dbReference type="Pfam" id="PF08335"/>
    </source>
</evidence>
<dbReference type="InterPro" id="IPR005190">
    <property type="entry name" value="GlnE_rpt_dom"/>
</dbReference>
<dbReference type="Gene3D" id="3.30.460.10">
    <property type="entry name" value="Beta Polymerase, domain 2"/>
    <property type="match status" value="2"/>
</dbReference>
<dbReference type="EC" id="2.7.7.42" evidence="7"/>
<keyword evidence="5 7" id="KW-0460">Magnesium</keyword>
<dbReference type="RefSeq" id="WP_189418963.1">
    <property type="nucleotide sequence ID" value="NZ_BMYZ01000002.1"/>
</dbReference>
<keyword evidence="2 7" id="KW-0548">Nucleotidyltransferase</keyword>
<evidence type="ECO:0000259" key="8">
    <source>
        <dbReference type="Pfam" id="PF03710"/>
    </source>
</evidence>
<dbReference type="Gene3D" id="1.20.120.1510">
    <property type="match status" value="1"/>
</dbReference>
<gene>
    <name evidence="7 10" type="primary">glnE</name>
    <name evidence="10" type="ORF">GCM10011613_24190</name>
</gene>